<evidence type="ECO:0000313" key="1">
    <source>
        <dbReference type="EMBL" id="URE43085.1"/>
    </source>
</evidence>
<evidence type="ECO:0000313" key="2">
    <source>
        <dbReference type="Proteomes" id="UP001055439"/>
    </source>
</evidence>
<gene>
    <name evidence="1" type="ORF">MUK42_31728</name>
</gene>
<protein>
    <submittedName>
        <fullName evidence="1">Uncharacterized protein</fullName>
    </submittedName>
</protein>
<proteinExistence type="predicted"/>
<dbReference type="AlphaFoldDB" id="A0A9E7L9P9"/>
<accession>A0A9E7L9P9</accession>
<organism evidence="1 2">
    <name type="scientific">Musa troglodytarum</name>
    <name type="common">fe'i banana</name>
    <dbReference type="NCBI Taxonomy" id="320322"/>
    <lineage>
        <taxon>Eukaryota</taxon>
        <taxon>Viridiplantae</taxon>
        <taxon>Streptophyta</taxon>
        <taxon>Embryophyta</taxon>
        <taxon>Tracheophyta</taxon>
        <taxon>Spermatophyta</taxon>
        <taxon>Magnoliopsida</taxon>
        <taxon>Liliopsida</taxon>
        <taxon>Zingiberales</taxon>
        <taxon>Musaceae</taxon>
        <taxon>Musa</taxon>
    </lineage>
</organism>
<reference evidence="1" key="1">
    <citation type="submission" date="2022-05" db="EMBL/GenBank/DDBJ databases">
        <title>The Musa troglodytarum L. genome provides insights into the mechanism of non-climacteric behaviour and enrichment of carotenoids.</title>
        <authorList>
            <person name="Wang J."/>
        </authorList>
    </citation>
    <scope>NUCLEOTIDE SEQUENCE</scope>
    <source>
        <tissue evidence="1">Leaf</tissue>
    </source>
</reference>
<name>A0A9E7L9P9_9LILI</name>
<sequence length="41" mass="4838">MVSLFLHVKNNEIVSDPMGPNLFNLYLYTGLEYLWKFSVIM</sequence>
<dbReference type="Proteomes" id="UP001055439">
    <property type="component" value="Chromosome 9"/>
</dbReference>
<dbReference type="EMBL" id="CP097511">
    <property type="protein sequence ID" value="URE43085.1"/>
    <property type="molecule type" value="Genomic_DNA"/>
</dbReference>
<keyword evidence="2" id="KW-1185">Reference proteome</keyword>